<proteinExistence type="predicted"/>
<keyword evidence="3" id="KW-1185">Reference proteome</keyword>
<sequence>MVAADNILQVDTLIMHDKATIRFSSTRQGVLNAKTAYIGKKCIISARGLDGANGSTNVAGQNGEVGGNLSLQLHFEQLGSLTIDVRGGKGGKGANGKHGRPGIPDRHETKIKRDANGKVTRFEEFVPGILGTNGTDATMGGNGGDGGNTMLMYSTNGFIANFNRDIHSNNINILYNAGESGWPGTPGKGGFMSVDGILIPSEYRSGRDGNVQLINLNEPQL</sequence>
<dbReference type="Proteomes" id="UP000244225">
    <property type="component" value="Unassembled WGS sequence"/>
</dbReference>
<dbReference type="EMBL" id="QBKI01000007">
    <property type="protein sequence ID" value="PTX18128.1"/>
    <property type="molecule type" value="Genomic_DNA"/>
</dbReference>
<name>A0A2T5YFN3_9BACT</name>
<protein>
    <submittedName>
        <fullName evidence="2">Uncharacterized protein</fullName>
    </submittedName>
</protein>
<evidence type="ECO:0000313" key="2">
    <source>
        <dbReference type="EMBL" id="PTX18128.1"/>
    </source>
</evidence>
<organism evidence="2 3">
    <name type="scientific">Pontibacter mucosus</name>
    <dbReference type="NCBI Taxonomy" id="1649266"/>
    <lineage>
        <taxon>Bacteria</taxon>
        <taxon>Pseudomonadati</taxon>
        <taxon>Bacteroidota</taxon>
        <taxon>Cytophagia</taxon>
        <taxon>Cytophagales</taxon>
        <taxon>Hymenobacteraceae</taxon>
        <taxon>Pontibacter</taxon>
    </lineage>
</organism>
<evidence type="ECO:0000256" key="1">
    <source>
        <dbReference type="SAM" id="MobiDB-lite"/>
    </source>
</evidence>
<dbReference type="OrthoDB" id="853465at2"/>
<reference evidence="2 3" key="1">
    <citation type="submission" date="2018-04" db="EMBL/GenBank/DDBJ databases">
        <title>Genomic Encyclopedia of Archaeal and Bacterial Type Strains, Phase II (KMG-II): from individual species to whole genera.</title>
        <authorList>
            <person name="Goeker M."/>
        </authorList>
    </citation>
    <scope>NUCLEOTIDE SEQUENCE [LARGE SCALE GENOMIC DNA]</scope>
    <source>
        <strain evidence="2 3">DSM 100162</strain>
    </source>
</reference>
<accession>A0A2T5YFN3</accession>
<gene>
    <name evidence="2" type="ORF">C8N40_107167</name>
</gene>
<feature type="region of interest" description="Disordered" evidence="1">
    <location>
        <begin position="86"/>
        <end position="110"/>
    </location>
</feature>
<evidence type="ECO:0000313" key="3">
    <source>
        <dbReference type="Proteomes" id="UP000244225"/>
    </source>
</evidence>
<dbReference type="AlphaFoldDB" id="A0A2T5YFN3"/>
<comment type="caution">
    <text evidence="2">The sequence shown here is derived from an EMBL/GenBank/DDBJ whole genome shotgun (WGS) entry which is preliminary data.</text>
</comment>